<comment type="catalytic activity">
    <reaction evidence="2 3">
        <text>GTP + 3 H2O = 2-amino-5-formylamino-6-(5-phospho-D-ribosylamino)pyrimidin-4(3H)-one + 2 phosphate + 2 H(+)</text>
        <dbReference type="Rhea" id="RHEA:22468"/>
        <dbReference type="ChEBI" id="CHEBI:15377"/>
        <dbReference type="ChEBI" id="CHEBI:15378"/>
        <dbReference type="ChEBI" id="CHEBI:37565"/>
        <dbReference type="ChEBI" id="CHEBI:43474"/>
        <dbReference type="ChEBI" id="CHEBI:57258"/>
        <dbReference type="EC" id="3.5.4.29"/>
    </reaction>
</comment>
<dbReference type="HAMAP" id="MF_00608">
    <property type="entry name" value="GTP_cyclohydro_3"/>
    <property type="match status" value="1"/>
</dbReference>
<dbReference type="KEGG" id="haad:MW046_05180"/>
<accession>A0A8U0A5S5</accession>
<dbReference type="InterPro" id="IPR029787">
    <property type="entry name" value="Nucleotide_cyclase"/>
</dbReference>
<dbReference type="GO" id="GO:0043740">
    <property type="term" value="F:GTP cyclohydrolase IIa activity"/>
    <property type="evidence" value="ECO:0007669"/>
    <property type="project" value="UniProtKB-UniRule"/>
</dbReference>
<reference evidence="4" key="1">
    <citation type="submission" date="2022-04" db="EMBL/GenBank/DDBJ databases">
        <title>Halocatena sp. nov., isolated from a salt lake.</title>
        <authorList>
            <person name="Cui H.-L."/>
        </authorList>
    </citation>
    <scope>NUCLEOTIDE SEQUENCE</scope>
    <source>
        <strain evidence="4">AD-1</strain>
    </source>
</reference>
<proteinExistence type="inferred from homology"/>
<dbReference type="NCBIfam" id="NF002587">
    <property type="entry name" value="PRK02240.1"/>
    <property type="match status" value="1"/>
</dbReference>
<evidence type="ECO:0000313" key="5">
    <source>
        <dbReference type="Proteomes" id="UP000831768"/>
    </source>
</evidence>
<evidence type="ECO:0000256" key="2">
    <source>
        <dbReference type="HAMAP-Rule" id="MF_00608"/>
    </source>
</evidence>
<protein>
    <recommendedName>
        <fullName evidence="2 3">GTP cyclohydrolase III</fullName>
        <ecNumber evidence="2 3">3.5.4.29</ecNumber>
    </recommendedName>
</protein>
<name>A0A8U0A5S5_9EURY</name>
<keyword evidence="1 2" id="KW-0378">Hydrolase</keyword>
<dbReference type="GO" id="GO:0005525">
    <property type="term" value="F:GTP binding"/>
    <property type="evidence" value="ECO:0007669"/>
    <property type="project" value="UniProtKB-KW"/>
</dbReference>
<sequence length="255" mass="27766">MIQATVFQVDDYGPWTVTPSPRPEMDLQTLQSRLYAEIAGFIGDREGYAFYTRGDNIVAITNRLDQDAHERLQASIGNRYPVTVSVGIDVGDTPRAALAGASAQLRAAGSAQDDTRTATCRGETADADAGEVTVGHFDIENATDRLTDRLDAFEVYTTVQQWYGTLARHLYQEHESLAFFVGGDNVVAICPPLDQETYHDVIDRVTSRTDVPFRVGVGTGKTTHRAGMAAKHGLEQGRETDRAVVMVDGCPTPSV</sequence>
<dbReference type="Pfam" id="PF05165">
    <property type="entry name" value="GCH_III"/>
    <property type="match status" value="1"/>
</dbReference>
<dbReference type="GeneID" id="71927417"/>
<comment type="function">
    <text evidence="2 3">Catalyzes the formation of 2-amino-5-formylamino-6-ribofuranosylamino-4(3H)-pyrimidinone ribonucleotide monophosphate and inorganic phosphate from GTP. Also has an independent pyrophosphate phosphohydrolase activity.</text>
</comment>
<dbReference type="EMBL" id="CP096019">
    <property type="protein sequence ID" value="UPM43838.1"/>
    <property type="molecule type" value="Genomic_DNA"/>
</dbReference>
<dbReference type="PANTHER" id="PTHR42202:SF1">
    <property type="entry name" value="GTP CYCLOHYDROLASE III"/>
    <property type="match status" value="1"/>
</dbReference>
<gene>
    <name evidence="2" type="primary">gch3</name>
    <name evidence="4" type="ORF">MW046_05180</name>
</gene>
<keyword evidence="2" id="KW-0547">Nucleotide-binding</keyword>
<organism evidence="4 5">
    <name type="scientific">Halocatena salina</name>
    <dbReference type="NCBI Taxonomy" id="2934340"/>
    <lineage>
        <taxon>Archaea</taxon>
        <taxon>Methanobacteriati</taxon>
        <taxon>Methanobacteriota</taxon>
        <taxon>Stenosarchaea group</taxon>
        <taxon>Halobacteria</taxon>
        <taxon>Halobacteriales</taxon>
        <taxon>Natronomonadaceae</taxon>
        <taxon>Halocatena</taxon>
    </lineage>
</organism>
<dbReference type="InterPro" id="IPR007839">
    <property type="entry name" value="GTP_CycHdrlase_3"/>
</dbReference>
<dbReference type="Gene3D" id="3.30.70.270">
    <property type="match status" value="1"/>
</dbReference>
<dbReference type="PANTHER" id="PTHR42202">
    <property type="entry name" value="GTP CYCLOHYDROLASE III"/>
    <property type="match status" value="1"/>
</dbReference>
<dbReference type="PIRSF" id="PIRSF009265">
    <property type="entry name" value="GTP_cyclohydro_3"/>
    <property type="match status" value="1"/>
</dbReference>
<dbReference type="RefSeq" id="WP_247994497.1">
    <property type="nucleotide sequence ID" value="NZ_CP096019.1"/>
</dbReference>
<evidence type="ECO:0000313" key="4">
    <source>
        <dbReference type="EMBL" id="UPM43838.1"/>
    </source>
</evidence>
<keyword evidence="5" id="KW-1185">Reference proteome</keyword>
<keyword evidence="2" id="KW-0342">GTP-binding</keyword>
<dbReference type="InterPro" id="IPR043128">
    <property type="entry name" value="Rev_trsase/Diguanyl_cyclase"/>
</dbReference>
<evidence type="ECO:0000256" key="1">
    <source>
        <dbReference type="ARBA" id="ARBA00022801"/>
    </source>
</evidence>
<dbReference type="AlphaFoldDB" id="A0A8U0A5S5"/>
<dbReference type="EC" id="3.5.4.29" evidence="2 3"/>
<evidence type="ECO:0000256" key="3">
    <source>
        <dbReference type="PIRNR" id="PIRNR009265"/>
    </source>
</evidence>
<comment type="similarity">
    <text evidence="2 3">Belongs to the archaeal-type GTP cyclohydrolase family.</text>
</comment>
<dbReference type="Gene3D" id="3.30.70.1230">
    <property type="entry name" value="Nucleotide cyclase"/>
    <property type="match status" value="1"/>
</dbReference>
<dbReference type="Proteomes" id="UP000831768">
    <property type="component" value="Chromosome"/>
</dbReference>